<evidence type="ECO:0000259" key="1">
    <source>
        <dbReference type="Pfam" id="PF07969"/>
    </source>
</evidence>
<dbReference type="InterPro" id="IPR011059">
    <property type="entry name" value="Metal-dep_hydrolase_composite"/>
</dbReference>
<evidence type="ECO:0000313" key="2">
    <source>
        <dbReference type="EMBL" id="PRZ41470.1"/>
    </source>
</evidence>
<dbReference type="PANTHER" id="PTHR22642">
    <property type="entry name" value="IMIDAZOLONEPROPIONASE"/>
    <property type="match status" value="1"/>
</dbReference>
<dbReference type="InterPro" id="IPR033932">
    <property type="entry name" value="YtcJ-like"/>
</dbReference>
<dbReference type="AlphaFoldDB" id="A0A2T0ZYP9"/>
<dbReference type="Pfam" id="PF07969">
    <property type="entry name" value="Amidohydro_3"/>
    <property type="match status" value="1"/>
</dbReference>
<reference evidence="2 3" key="1">
    <citation type="submission" date="2018-03" db="EMBL/GenBank/DDBJ databases">
        <title>Genomic Encyclopedia of Archaeal and Bacterial Type Strains, Phase II (KMG-II): from individual species to whole genera.</title>
        <authorList>
            <person name="Goeker M."/>
        </authorList>
    </citation>
    <scope>NUCLEOTIDE SEQUENCE [LARGE SCALE GENOMIC DNA]</scope>
    <source>
        <strain evidence="2 3">DSM 100065</strain>
    </source>
</reference>
<dbReference type="Gene3D" id="2.30.40.10">
    <property type="entry name" value="Urease, subunit C, domain 1"/>
    <property type="match status" value="1"/>
</dbReference>
<dbReference type="SUPFAM" id="SSF51338">
    <property type="entry name" value="Composite domain of metallo-dependent hydrolases"/>
    <property type="match status" value="1"/>
</dbReference>
<comment type="caution">
    <text evidence="2">The sequence shown here is derived from an EMBL/GenBank/DDBJ whole genome shotgun (WGS) entry which is preliminary data.</text>
</comment>
<gene>
    <name evidence="2" type="ORF">CLV47_10917</name>
</gene>
<dbReference type="EMBL" id="PVUE01000009">
    <property type="protein sequence ID" value="PRZ41470.1"/>
    <property type="molecule type" value="Genomic_DNA"/>
</dbReference>
<dbReference type="CDD" id="cd01300">
    <property type="entry name" value="YtcJ_like"/>
    <property type="match status" value="1"/>
</dbReference>
<name>A0A2T0ZYP9_9ACTN</name>
<sequence>MTEQDLVIYPAKLVRTMDPSRPTAEAVAVRGDRIRAVGSMEELAAYGEARIDDRYADAVLLPGFVEAHTHIFGGAMWQHTYVGYQERMSPDGKRWPGCTTLQAVLDRLREAHTAMPDPTAPLTAWGLDPIFFPGERLDRRLLDQVSSTRPIFVMHQSFHLATVNSAVLTADNITADTSVEGVAKDAAGNPTGELQESPAMALVKSVPAMMPGVSGMDDALRSFGADARNHGVTTAVDLANRSLMSDAMIDAMRRIVDDEAFPIRTSIFHLANGQGSSPEAVQRLLDLRATNSAKLRFGHVKFVLDGSIQGFTARLQEPGYLPDGRNGIWVVPPEIFSEQFEMFHRAGLLVHAHTNGDESTELFLDAVEAAFEHHPRLDHRHTATHSQLSTPAQYRRMSALGVCANIFVNHIYYWGDEHRDRILGPDRAHRMNATATALRAGVPISLHCDSPVTPLDVLATVSIAATRTTASGAVLGEHEKISVEQALQAMTVGSSYMLKMDHEVGSIEAGKYADFAVLESDPLACEPDEVRDITIRGTMIGGRVCDVPG</sequence>
<dbReference type="SUPFAM" id="SSF51556">
    <property type="entry name" value="Metallo-dependent hydrolases"/>
    <property type="match status" value="1"/>
</dbReference>
<accession>A0A2T0ZYP9</accession>
<protein>
    <recommendedName>
        <fullName evidence="1">Amidohydrolase 3 domain-containing protein</fullName>
    </recommendedName>
</protein>
<dbReference type="InterPro" id="IPR032466">
    <property type="entry name" value="Metal_Hydrolase"/>
</dbReference>
<proteinExistence type="predicted"/>
<dbReference type="Gene3D" id="3.10.310.70">
    <property type="match status" value="1"/>
</dbReference>
<dbReference type="Gene3D" id="3.20.20.140">
    <property type="entry name" value="Metal-dependent hydrolases"/>
    <property type="match status" value="1"/>
</dbReference>
<organism evidence="2 3">
    <name type="scientific">Antricoccus suffuscus</name>
    <dbReference type="NCBI Taxonomy" id="1629062"/>
    <lineage>
        <taxon>Bacteria</taxon>
        <taxon>Bacillati</taxon>
        <taxon>Actinomycetota</taxon>
        <taxon>Actinomycetes</taxon>
        <taxon>Geodermatophilales</taxon>
        <taxon>Antricoccaceae</taxon>
        <taxon>Antricoccus</taxon>
    </lineage>
</organism>
<evidence type="ECO:0000313" key="3">
    <source>
        <dbReference type="Proteomes" id="UP000237752"/>
    </source>
</evidence>
<dbReference type="RefSeq" id="WP_202862532.1">
    <property type="nucleotide sequence ID" value="NZ_PVUE01000009.1"/>
</dbReference>
<dbReference type="InterPro" id="IPR013108">
    <property type="entry name" value="Amidohydro_3"/>
</dbReference>
<dbReference type="PANTHER" id="PTHR22642:SF2">
    <property type="entry name" value="PROTEIN LONG AFTER FAR-RED 3"/>
    <property type="match status" value="1"/>
</dbReference>
<dbReference type="GO" id="GO:0016810">
    <property type="term" value="F:hydrolase activity, acting on carbon-nitrogen (but not peptide) bonds"/>
    <property type="evidence" value="ECO:0007669"/>
    <property type="project" value="InterPro"/>
</dbReference>
<feature type="domain" description="Amidohydrolase 3" evidence="1">
    <location>
        <begin position="58"/>
        <end position="544"/>
    </location>
</feature>
<dbReference type="Proteomes" id="UP000237752">
    <property type="component" value="Unassembled WGS sequence"/>
</dbReference>
<keyword evidence="3" id="KW-1185">Reference proteome</keyword>